<protein>
    <submittedName>
        <fullName evidence="1">SRPBCC family protein</fullName>
    </submittedName>
</protein>
<reference evidence="1" key="1">
    <citation type="submission" date="2022-10" db="EMBL/GenBank/DDBJ databases">
        <title>Rhodococcus ferula Z13 complete genome.</title>
        <authorList>
            <person name="Long X."/>
            <person name="Zang M."/>
        </authorList>
    </citation>
    <scope>NUCLEOTIDE SEQUENCE</scope>
    <source>
        <strain evidence="1">Z13</strain>
    </source>
</reference>
<name>A0ACD4DAX7_9NOCA</name>
<organism evidence="1 2">
    <name type="scientific">Rhodococcus sacchari</name>
    <dbReference type="NCBI Taxonomy" id="2962047"/>
    <lineage>
        <taxon>Bacteria</taxon>
        <taxon>Bacillati</taxon>
        <taxon>Actinomycetota</taxon>
        <taxon>Actinomycetes</taxon>
        <taxon>Mycobacteriales</taxon>
        <taxon>Nocardiaceae</taxon>
        <taxon>Rhodococcus</taxon>
    </lineage>
</organism>
<accession>A0ACD4DAX7</accession>
<keyword evidence="2" id="KW-1185">Reference proteome</keyword>
<evidence type="ECO:0000313" key="2">
    <source>
        <dbReference type="Proteomes" id="UP001156484"/>
    </source>
</evidence>
<sequence>MSHGTGAPPPSRHICRVIACPPQRVYGYAANPEHLPAWAAGLARSEVHREGDVLVADSPMGRVTVRFVPRNDLGVLDHDVTLPSGETVYNPMRVLAHPDGAEVVFTLRQRDMTDAEFDRDTRMVEEDLARLAALLED</sequence>
<dbReference type="Proteomes" id="UP001156484">
    <property type="component" value="Chromosome"/>
</dbReference>
<dbReference type="EMBL" id="CP107551">
    <property type="protein sequence ID" value="UYP17190.1"/>
    <property type="molecule type" value="Genomic_DNA"/>
</dbReference>
<evidence type="ECO:0000313" key="1">
    <source>
        <dbReference type="EMBL" id="UYP17190.1"/>
    </source>
</evidence>
<gene>
    <name evidence="1" type="ORF">OED52_10620</name>
</gene>
<proteinExistence type="predicted"/>